<keyword evidence="1" id="KW-1133">Transmembrane helix</keyword>
<keyword evidence="3" id="KW-1185">Reference proteome</keyword>
<dbReference type="EMBL" id="VNJK01000001">
    <property type="protein sequence ID" value="TVX92867.1"/>
    <property type="molecule type" value="Genomic_DNA"/>
</dbReference>
<reference evidence="2 3" key="1">
    <citation type="submission" date="2019-07" db="EMBL/GenBank/DDBJ databases">
        <authorList>
            <person name="Kim J."/>
        </authorList>
    </citation>
    <scope>NUCLEOTIDE SEQUENCE [LARGE SCALE GENOMIC DNA]</scope>
    <source>
        <strain evidence="2 3">N4</strain>
    </source>
</reference>
<evidence type="ECO:0000256" key="1">
    <source>
        <dbReference type="SAM" id="Phobius"/>
    </source>
</evidence>
<dbReference type="RefSeq" id="WP_144988740.1">
    <property type="nucleotide sequence ID" value="NZ_VNJK01000001.1"/>
</dbReference>
<evidence type="ECO:0000313" key="3">
    <source>
        <dbReference type="Proteomes" id="UP000318102"/>
    </source>
</evidence>
<feature type="transmembrane region" description="Helical" evidence="1">
    <location>
        <begin position="182"/>
        <end position="198"/>
    </location>
</feature>
<sequence length="208" mass="23375">MGLQFASVPGTVAALCAVCSIILVFTGWRQVILPHASSYVLILGIGTWLWVTGLQFRVGETIWDLGWLLICLVAIVMFVQLWREGMSFSDCIVLCGQISIIAALWMIVDLLREAGDTWAHSFTPLLVSVIVGVIVGIMYSSASRSFIVVTGVLLCKEWLVQVRDKATLVMLFGTLSTADEWWMTYVVCRFSALILLYAERFFMYMRRE</sequence>
<dbReference type="Proteomes" id="UP000318102">
    <property type="component" value="Unassembled WGS sequence"/>
</dbReference>
<evidence type="ECO:0000313" key="2">
    <source>
        <dbReference type="EMBL" id="TVX92867.1"/>
    </source>
</evidence>
<gene>
    <name evidence="2" type="ORF">FPZ44_07255</name>
</gene>
<feature type="transmembrane region" description="Helical" evidence="1">
    <location>
        <begin position="38"/>
        <end position="56"/>
    </location>
</feature>
<dbReference type="AlphaFoldDB" id="A0A559IZ36"/>
<name>A0A559IZ36_9BACL</name>
<proteinExistence type="predicted"/>
<protein>
    <submittedName>
        <fullName evidence="2">Uncharacterized protein</fullName>
    </submittedName>
</protein>
<feature type="transmembrane region" description="Helical" evidence="1">
    <location>
        <begin position="6"/>
        <end position="26"/>
    </location>
</feature>
<feature type="transmembrane region" description="Helical" evidence="1">
    <location>
        <begin position="91"/>
        <end position="111"/>
    </location>
</feature>
<keyword evidence="1" id="KW-0812">Transmembrane</keyword>
<feature type="transmembrane region" description="Helical" evidence="1">
    <location>
        <begin position="62"/>
        <end position="79"/>
    </location>
</feature>
<comment type="caution">
    <text evidence="2">The sequence shown here is derived from an EMBL/GenBank/DDBJ whole genome shotgun (WGS) entry which is preliminary data.</text>
</comment>
<accession>A0A559IZ36</accession>
<dbReference type="OrthoDB" id="2584815at2"/>
<organism evidence="2 3">
    <name type="scientific">Paenibacillus agilis</name>
    <dbReference type="NCBI Taxonomy" id="3020863"/>
    <lineage>
        <taxon>Bacteria</taxon>
        <taxon>Bacillati</taxon>
        <taxon>Bacillota</taxon>
        <taxon>Bacilli</taxon>
        <taxon>Bacillales</taxon>
        <taxon>Paenibacillaceae</taxon>
        <taxon>Paenibacillus</taxon>
    </lineage>
</organism>
<feature type="transmembrane region" description="Helical" evidence="1">
    <location>
        <begin position="117"/>
        <end position="139"/>
    </location>
</feature>
<keyword evidence="1" id="KW-0472">Membrane</keyword>